<gene>
    <name evidence="2" type="ORF">ONB1V03_LOCUS11522</name>
</gene>
<dbReference type="AlphaFoldDB" id="A0A7R9M7G2"/>
<organism evidence="2">
    <name type="scientific">Oppiella nova</name>
    <dbReference type="NCBI Taxonomy" id="334625"/>
    <lineage>
        <taxon>Eukaryota</taxon>
        <taxon>Metazoa</taxon>
        <taxon>Ecdysozoa</taxon>
        <taxon>Arthropoda</taxon>
        <taxon>Chelicerata</taxon>
        <taxon>Arachnida</taxon>
        <taxon>Acari</taxon>
        <taxon>Acariformes</taxon>
        <taxon>Sarcoptiformes</taxon>
        <taxon>Oribatida</taxon>
        <taxon>Brachypylina</taxon>
        <taxon>Oppioidea</taxon>
        <taxon>Oppiidae</taxon>
        <taxon>Oppiella</taxon>
    </lineage>
</organism>
<dbReference type="EMBL" id="OC923476">
    <property type="protein sequence ID" value="CAD7654877.1"/>
    <property type="molecule type" value="Genomic_DNA"/>
</dbReference>
<proteinExistence type="predicted"/>
<feature type="domain" description="Beta-lactamase-related" evidence="1">
    <location>
        <begin position="346"/>
        <end position="700"/>
    </location>
</feature>
<dbReference type="PANTHER" id="PTHR46520">
    <property type="entry name" value="SERINE BETA-LACTAMASE-LIKE PROTEIN LACTB, MITOCHONDRIAL"/>
    <property type="match status" value="1"/>
</dbReference>
<dbReference type="InterPro" id="IPR052794">
    <property type="entry name" value="Mito_Ser_Protease_LACTB"/>
</dbReference>
<protein>
    <recommendedName>
        <fullName evidence="1">Beta-lactamase-related domain-containing protein</fullName>
    </recommendedName>
</protein>
<evidence type="ECO:0000313" key="3">
    <source>
        <dbReference type="Proteomes" id="UP000728032"/>
    </source>
</evidence>
<accession>A0A7R9M7G2</accession>
<dbReference type="GO" id="GO:0006508">
    <property type="term" value="P:proteolysis"/>
    <property type="evidence" value="ECO:0007669"/>
    <property type="project" value="TreeGrafter"/>
</dbReference>
<dbReference type="EMBL" id="CAJPVJ010008651">
    <property type="protein sequence ID" value="CAG2172064.1"/>
    <property type="molecule type" value="Genomic_DNA"/>
</dbReference>
<feature type="domain" description="Beta-lactamase-related" evidence="1">
    <location>
        <begin position="182"/>
        <end position="283"/>
    </location>
</feature>
<feature type="domain" description="Beta-lactamase-related" evidence="1">
    <location>
        <begin position="1"/>
        <end position="97"/>
    </location>
</feature>
<dbReference type="GO" id="GO:0008233">
    <property type="term" value="F:peptidase activity"/>
    <property type="evidence" value="ECO:0007669"/>
    <property type="project" value="TreeGrafter"/>
</dbReference>
<dbReference type="PANTHER" id="PTHR46520:SF1">
    <property type="entry name" value="SERINE BETA-LACTAMASE-LIKE PROTEIN LACTB, MITOCHONDRIAL"/>
    <property type="match status" value="1"/>
</dbReference>
<sequence length="719" mass="81442">MLMDRHLIDLNAEIHKYLSKDFYPFKTFNGSAVNITVREVMSHTAGLHMTDWPEDFDKYLIRRADNVSQTIKPFKDEALLSKPGTEFSYSNYGFQMAKYDTIDDVIKDARVQMKAFMDFNQIPGAVMAFSINGTNVWTEGFGYTDIENNVSTHKDSVWQLDSNKKYDSIDDVIKDARVQMNAFMSAKQIPGAVMAFSINGTNVWTEGFGYTDIENNVSTHKDSVWRLASISKPLTSALVGQLMDRHLIDLNAEIHKYLSKDFYPFKTFNGSAVNITVREVMSHLGCLHVTEWPAKGWVIAHLNDTVPYPYKTLVWHNGGLDGTSTFLILFPNENIVGLAFANLGSMKAFMAKNSVPGAVMGFSINGTNVWTEGFGYTDIENNVSTHKDSVWRFGYTDIENNVSTHKDSVWRLASISKSLTSALVGQLMDRHLIDLNAEIHKYLSKDFYPFKTFKGSAVNITVREILSHMAGLHMTVLPDDFDKYLIRRADNVSQTIKPFKDEALLSKPGTEWSYSNYGFQITGTIIESILHNTFENEIKKMFTQLNMNSTFVERREKIFKHRPQYYQLSNITSGTLQKSDIIDELFQYEGWMPAGGIVSTVEDLLRFGNAMLSAYHGNNQSFIAQLTVKELWSPETVGKIKPDVLGTNDYGKGWFITHLPAPYPYKELIWHSGGLYGTSTILFLFPNENLVGVAFANRGFLAGLDQMVLYVAQNFKDFI</sequence>
<dbReference type="InterPro" id="IPR012338">
    <property type="entry name" value="Beta-lactam/transpept-like"/>
</dbReference>
<evidence type="ECO:0000313" key="2">
    <source>
        <dbReference type="EMBL" id="CAD7654877.1"/>
    </source>
</evidence>
<dbReference type="InterPro" id="IPR001466">
    <property type="entry name" value="Beta-lactam-related"/>
</dbReference>
<evidence type="ECO:0000259" key="1">
    <source>
        <dbReference type="Pfam" id="PF00144"/>
    </source>
</evidence>
<dbReference type="SUPFAM" id="SSF56601">
    <property type="entry name" value="beta-lactamase/transpeptidase-like"/>
    <property type="match status" value="4"/>
</dbReference>
<name>A0A7R9M7G2_9ACAR</name>
<dbReference type="Gene3D" id="3.40.710.10">
    <property type="entry name" value="DD-peptidase/beta-lactamase superfamily"/>
    <property type="match status" value="5"/>
</dbReference>
<keyword evidence="3" id="KW-1185">Reference proteome</keyword>
<dbReference type="Proteomes" id="UP000728032">
    <property type="component" value="Unassembled WGS sequence"/>
</dbReference>
<dbReference type="GO" id="GO:0019216">
    <property type="term" value="P:regulation of lipid metabolic process"/>
    <property type="evidence" value="ECO:0007669"/>
    <property type="project" value="TreeGrafter"/>
</dbReference>
<dbReference type="Pfam" id="PF00144">
    <property type="entry name" value="Beta-lactamase"/>
    <property type="match status" value="3"/>
</dbReference>
<reference evidence="2" key="1">
    <citation type="submission" date="2020-11" db="EMBL/GenBank/DDBJ databases">
        <authorList>
            <person name="Tran Van P."/>
        </authorList>
    </citation>
    <scope>NUCLEOTIDE SEQUENCE</scope>
</reference>
<dbReference type="GO" id="GO:0005739">
    <property type="term" value="C:mitochondrion"/>
    <property type="evidence" value="ECO:0007669"/>
    <property type="project" value="TreeGrafter"/>
</dbReference>
<dbReference type="OrthoDB" id="5946976at2759"/>